<comment type="catalytic activity">
    <reaction evidence="3">
        <text>a phosphate monoester + H2O = an alcohol + phosphate</text>
        <dbReference type="Rhea" id="RHEA:15017"/>
        <dbReference type="ChEBI" id="CHEBI:15377"/>
        <dbReference type="ChEBI" id="CHEBI:30879"/>
        <dbReference type="ChEBI" id="CHEBI:43474"/>
        <dbReference type="ChEBI" id="CHEBI:67140"/>
        <dbReference type="EC" id="3.1.3.2"/>
    </reaction>
</comment>
<evidence type="ECO:0000256" key="1">
    <source>
        <dbReference type="ARBA" id="ARBA00022729"/>
    </source>
</evidence>
<keyword evidence="2" id="KW-0325">Glycoprotein</keyword>
<evidence type="ECO:0000313" key="7">
    <source>
        <dbReference type="Proteomes" id="UP001217089"/>
    </source>
</evidence>
<dbReference type="EC" id="3.1.3.2" evidence="3"/>
<organism evidence="6 7">
    <name type="scientific">Tegillarca granosa</name>
    <name type="common">Malaysian cockle</name>
    <name type="synonym">Anadara granosa</name>
    <dbReference type="NCBI Taxonomy" id="220873"/>
    <lineage>
        <taxon>Eukaryota</taxon>
        <taxon>Metazoa</taxon>
        <taxon>Spiralia</taxon>
        <taxon>Lophotrochozoa</taxon>
        <taxon>Mollusca</taxon>
        <taxon>Bivalvia</taxon>
        <taxon>Autobranchia</taxon>
        <taxon>Pteriomorphia</taxon>
        <taxon>Arcoida</taxon>
        <taxon>Arcoidea</taxon>
        <taxon>Arcidae</taxon>
        <taxon>Tegillarca</taxon>
    </lineage>
</organism>
<protein>
    <recommendedName>
        <fullName evidence="3">Purple acid phosphatase</fullName>
        <ecNumber evidence="3">3.1.3.2</ecNumber>
    </recommendedName>
</protein>
<keyword evidence="7" id="KW-1185">Reference proteome</keyword>
<dbReference type="SUPFAM" id="SSF49363">
    <property type="entry name" value="Purple acid phosphatase, N-terminal domain"/>
    <property type="match status" value="1"/>
</dbReference>
<dbReference type="CDD" id="cd00839">
    <property type="entry name" value="MPP_PAPs"/>
    <property type="match status" value="1"/>
</dbReference>
<evidence type="ECO:0000256" key="3">
    <source>
        <dbReference type="RuleBase" id="RU361203"/>
    </source>
</evidence>
<dbReference type="Pfam" id="PF16656">
    <property type="entry name" value="Pur_ac_phosph_N"/>
    <property type="match status" value="1"/>
</dbReference>
<dbReference type="PANTHER" id="PTHR45867">
    <property type="entry name" value="PURPLE ACID PHOSPHATASE"/>
    <property type="match status" value="1"/>
</dbReference>
<dbReference type="SUPFAM" id="SSF56300">
    <property type="entry name" value="Metallo-dependent phosphatases"/>
    <property type="match status" value="1"/>
</dbReference>
<feature type="signal peptide" evidence="3">
    <location>
        <begin position="1"/>
        <end position="17"/>
    </location>
</feature>
<dbReference type="Pfam" id="PF00149">
    <property type="entry name" value="Metallophos"/>
    <property type="match status" value="1"/>
</dbReference>
<feature type="chain" id="PRO_5044987208" description="Purple acid phosphatase" evidence="3">
    <location>
        <begin position="18"/>
        <end position="356"/>
    </location>
</feature>
<proteinExistence type="inferred from homology"/>
<dbReference type="InterPro" id="IPR004843">
    <property type="entry name" value="Calcineurin-like_PHP"/>
</dbReference>
<feature type="domain" description="Purple acid phosphatase N-terminal" evidence="5">
    <location>
        <begin position="47"/>
        <end position="137"/>
    </location>
</feature>
<dbReference type="InterPro" id="IPR008963">
    <property type="entry name" value="Purple_acid_Pase-like_N"/>
</dbReference>
<evidence type="ECO:0000259" key="4">
    <source>
        <dbReference type="Pfam" id="PF00149"/>
    </source>
</evidence>
<evidence type="ECO:0000256" key="2">
    <source>
        <dbReference type="ARBA" id="ARBA00023180"/>
    </source>
</evidence>
<feature type="domain" description="Calcineurin-like phosphoesterase" evidence="4">
    <location>
        <begin position="150"/>
        <end position="349"/>
    </location>
</feature>
<keyword evidence="1 3" id="KW-0732">Signal</keyword>
<dbReference type="Gene3D" id="3.60.21.10">
    <property type="match status" value="1"/>
</dbReference>
<dbReference type="InterPro" id="IPR029052">
    <property type="entry name" value="Metallo-depent_PP-like"/>
</dbReference>
<accession>A0ABQ9EA13</accession>
<dbReference type="Proteomes" id="UP001217089">
    <property type="component" value="Unassembled WGS sequence"/>
</dbReference>
<dbReference type="EMBL" id="JARBDR010000918">
    <property type="protein sequence ID" value="KAJ8302199.1"/>
    <property type="molecule type" value="Genomic_DNA"/>
</dbReference>
<comment type="caution">
    <text evidence="6">The sequence shown here is derived from an EMBL/GenBank/DDBJ whole genome shotgun (WGS) entry which is preliminary data.</text>
</comment>
<reference evidence="6 7" key="1">
    <citation type="submission" date="2022-12" db="EMBL/GenBank/DDBJ databases">
        <title>Chromosome-level genome of Tegillarca granosa.</title>
        <authorList>
            <person name="Kim J."/>
        </authorList>
    </citation>
    <scope>NUCLEOTIDE SEQUENCE [LARGE SCALE GENOMIC DNA]</scope>
    <source>
        <strain evidence="6">Teg-2019</strain>
        <tissue evidence="6">Adductor muscle</tissue>
    </source>
</reference>
<evidence type="ECO:0000313" key="6">
    <source>
        <dbReference type="EMBL" id="KAJ8302199.1"/>
    </source>
</evidence>
<dbReference type="InterPro" id="IPR015914">
    <property type="entry name" value="PAPs_N"/>
</dbReference>
<dbReference type="Gene3D" id="2.60.40.380">
    <property type="entry name" value="Purple acid phosphatase-like, N-terminal"/>
    <property type="match status" value="1"/>
</dbReference>
<dbReference type="InterPro" id="IPR041792">
    <property type="entry name" value="MPP_PAP"/>
</dbReference>
<comment type="similarity">
    <text evidence="3">Belongs to the metallophosphoesterase superfamily. Purple acid phosphatase family.</text>
</comment>
<gene>
    <name evidence="6" type="ORF">KUTeg_021186</name>
</gene>
<evidence type="ECO:0000259" key="5">
    <source>
        <dbReference type="Pfam" id="PF16656"/>
    </source>
</evidence>
<name>A0ABQ9EA13_TEGGR</name>
<sequence>MDTKVLNCCVIVHTLLALIPLHMTAHLQDFKSNKNVEKSTKNMELHPDQIHLSLGKKSNDVIVMWASSFDDESVVEYHTGEKAQLKEKKGETIHFTSNTQGRQYLHRVELSDLEPGTKYYYAVRGKTEKLISDQYSFVVPGKHNVQTYMIYGDMGTQSTNVQFIVHEAILEDKSNTYEAIFHIGDIAYDLGKSGGTVGDKFLNTVQKMTARIPYMTVPGDHDLFHNDQYRYRFSMPGCDWPMKSDHIDVGFVHFVGISTEIFFGGSDNTTNSENILSFMKWLQNDLQKANENRRQYPWVIVMGHRPLYCSVDDKNEDCTKEDSVVRNKLENMFYSYGVDLYISGHNHIYERTLSGL</sequence>
<keyword evidence="3" id="KW-0378">Hydrolase</keyword>